<dbReference type="InterPro" id="IPR028995">
    <property type="entry name" value="Glyco_hydro_57/38_cen_sf"/>
</dbReference>
<dbReference type="PANTHER" id="PTHR46017:SF1">
    <property type="entry name" value="ALPHA-MANNOSIDASE 2C1"/>
    <property type="match status" value="1"/>
</dbReference>
<organism evidence="6 7">
    <name type="scientific">Staphylothermus marinus (strain ATCC 43588 / DSM 3639 / JCM 9404 / F1)</name>
    <dbReference type="NCBI Taxonomy" id="399550"/>
    <lineage>
        <taxon>Archaea</taxon>
        <taxon>Thermoproteota</taxon>
        <taxon>Thermoprotei</taxon>
        <taxon>Desulfurococcales</taxon>
        <taxon>Desulfurococcaceae</taxon>
        <taxon>Staphylothermus</taxon>
    </lineage>
</organism>
<evidence type="ECO:0000313" key="6">
    <source>
        <dbReference type="EMBL" id="ABN69128.1"/>
    </source>
</evidence>
<dbReference type="AlphaFoldDB" id="A3DKG8"/>
<dbReference type="InterPro" id="IPR000602">
    <property type="entry name" value="Glyco_hydro_38_N"/>
</dbReference>
<dbReference type="GO" id="GO:0030246">
    <property type="term" value="F:carbohydrate binding"/>
    <property type="evidence" value="ECO:0007669"/>
    <property type="project" value="InterPro"/>
</dbReference>
<accession>A3DKG8</accession>
<dbReference type="SMART" id="SM00872">
    <property type="entry name" value="Alpha-mann_mid"/>
    <property type="match status" value="1"/>
</dbReference>
<keyword evidence="3 6" id="KW-0378">Hydrolase</keyword>
<comment type="similarity">
    <text evidence="1">Belongs to the glycosyl hydrolase 38 family.</text>
</comment>
<feature type="domain" description="Glycoside hydrolase family 38 central" evidence="5">
    <location>
        <begin position="523"/>
        <end position="600"/>
    </location>
</feature>
<dbReference type="InterPro" id="IPR011682">
    <property type="entry name" value="Glyco_hydro_38_C"/>
</dbReference>
<dbReference type="InterPro" id="IPR011330">
    <property type="entry name" value="Glyco_hydro/deAcase_b/a-brl"/>
</dbReference>
<dbReference type="Pfam" id="PF09261">
    <property type="entry name" value="Alpha-mann_mid"/>
    <property type="match status" value="1"/>
</dbReference>
<dbReference type="GO" id="GO:0006013">
    <property type="term" value="P:mannose metabolic process"/>
    <property type="evidence" value="ECO:0007669"/>
    <property type="project" value="InterPro"/>
</dbReference>
<dbReference type="InterPro" id="IPR011013">
    <property type="entry name" value="Gal_mutarotase_sf_dom"/>
</dbReference>
<dbReference type="SUPFAM" id="SSF74650">
    <property type="entry name" value="Galactose mutarotase-like"/>
    <property type="match status" value="1"/>
</dbReference>
<dbReference type="Gene3D" id="3.20.110.10">
    <property type="entry name" value="Glycoside hydrolase 38, N terminal domain"/>
    <property type="match status" value="1"/>
</dbReference>
<dbReference type="GO" id="GO:0004559">
    <property type="term" value="F:alpha-mannosidase activity"/>
    <property type="evidence" value="ECO:0007669"/>
    <property type="project" value="InterPro"/>
</dbReference>
<dbReference type="Gene3D" id="1.20.1270.50">
    <property type="entry name" value="Glycoside hydrolase family 38, central domain"/>
    <property type="match status" value="1"/>
</dbReference>
<evidence type="ECO:0000256" key="4">
    <source>
        <dbReference type="ARBA" id="ARBA00023295"/>
    </source>
</evidence>
<evidence type="ECO:0000256" key="3">
    <source>
        <dbReference type="ARBA" id="ARBA00022801"/>
    </source>
</evidence>
<evidence type="ECO:0000259" key="5">
    <source>
        <dbReference type="SMART" id="SM00872"/>
    </source>
</evidence>
<dbReference type="STRING" id="399550.Smar_0014"/>
<dbReference type="GO" id="GO:0046872">
    <property type="term" value="F:metal ion binding"/>
    <property type="evidence" value="ECO:0007669"/>
    <property type="project" value="UniProtKB-KW"/>
</dbReference>
<dbReference type="CDD" id="cd10789">
    <property type="entry name" value="GH38N_AMII_ER_cytosolic"/>
    <property type="match status" value="1"/>
</dbReference>
<proteinExistence type="inferred from homology"/>
<dbReference type="CAZy" id="GH38">
    <property type="family name" value="Glycoside Hydrolase Family 38"/>
</dbReference>
<dbReference type="OrthoDB" id="35948at2157"/>
<reference evidence="6 7" key="2">
    <citation type="journal article" date="2009" name="Stand. Genomic Sci.">
        <title>Complete genome sequence of Staphylothermus marinus Stetter and Fiala 1986 type strain F1.</title>
        <authorList>
            <person name="Anderson I.J."/>
            <person name="Sun H."/>
            <person name="Lapidus A."/>
            <person name="Copeland A."/>
            <person name="Glavina Del Rio T."/>
            <person name="Tice H."/>
            <person name="Dalin E."/>
            <person name="Lucas S."/>
            <person name="Barry K."/>
            <person name="Land M."/>
            <person name="Richardson P."/>
            <person name="Huber H."/>
            <person name="Kyrpides N.C."/>
        </authorList>
    </citation>
    <scope>NUCLEOTIDE SEQUENCE [LARGE SCALE GENOMIC DNA]</scope>
    <source>
        <strain evidence="7">ATCC 43588 / DSM 3639 / JCM 9404 / F1</strain>
    </source>
</reference>
<dbReference type="Pfam" id="PF07748">
    <property type="entry name" value="Glyco_hydro_38C"/>
    <property type="match status" value="1"/>
</dbReference>
<gene>
    <name evidence="6" type="ordered locus">Smar_0014</name>
</gene>
<evidence type="ECO:0000313" key="7">
    <source>
        <dbReference type="Proteomes" id="UP000000254"/>
    </source>
</evidence>
<dbReference type="RefSeq" id="WP_011838319.1">
    <property type="nucleotide sequence ID" value="NC_009033.1"/>
</dbReference>
<dbReference type="GO" id="GO:0009313">
    <property type="term" value="P:oligosaccharide catabolic process"/>
    <property type="evidence" value="ECO:0007669"/>
    <property type="project" value="TreeGrafter"/>
</dbReference>
<protein>
    <submittedName>
        <fullName evidence="6">Glycosyl hydrolases 38 domain protein</fullName>
    </submittedName>
</protein>
<dbReference type="InterPro" id="IPR037094">
    <property type="entry name" value="Glyco_hydro_38_cen_sf"/>
</dbReference>
<dbReference type="eggNOG" id="arCOG03661">
    <property type="taxonomic scope" value="Archaea"/>
</dbReference>
<name>A3DKG8_STAMF</name>
<evidence type="ECO:0000256" key="2">
    <source>
        <dbReference type="ARBA" id="ARBA00022723"/>
    </source>
</evidence>
<keyword evidence="2" id="KW-0479">Metal-binding</keyword>
<dbReference type="GeneID" id="4907646"/>
<evidence type="ECO:0000256" key="1">
    <source>
        <dbReference type="ARBA" id="ARBA00009792"/>
    </source>
</evidence>
<dbReference type="Pfam" id="PF01074">
    <property type="entry name" value="Glyco_hydro_38N"/>
    <property type="match status" value="1"/>
</dbReference>
<dbReference type="KEGG" id="smr:Smar_0014"/>
<dbReference type="PANTHER" id="PTHR46017">
    <property type="entry name" value="ALPHA-MANNOSIDASE 2C1"/>
    <property type="match status" value="1"/>
</dbReference>
<sequence>MDNLVLDSLYKKLYVLKTLSIIDINYLSKWEISIDGEKKILSLPISFPITNRTTKLKIKVFIDPEKGFPTLLFNGAFNALMLVNNEYYYGVDVYTKKIPLYGVSGETTLELHVYPQGIVGERYEKPFIDKIFLLYIDKTIESFIDKLIWLLDLSKHVGEDVRREIISLVDNFSAKIPLQTPEPMHFLVMKYYVENNLSHYSMLYDELMRLSRDEPEKLRGMGYGDINREEIKSIINYLKPELEAELKKLREKYGKYGLLYAVANAHIDAAWLWSVEDTVWKMAKTIAKIITQFKAYNKPVYVFSSALYAEWLKEKYPSLWSEVVRLADKERIIPVTGMYVESDVYIIPSESLARQFLIGQKTFEKLFGKRSIIGWLPDSFGFSPNLPQVMKEAGIKFFVTHKVIWNEYNKFPYDTFLWRGIDGTNIPTHIITGELAKTGDPKSILELWREYREKQVVPARIYTYGYCDGGSGPTHEMIEKLEFYSEETPLTPRIIHGRINDFIDKIMENSDKLPVWYGDIYVETHRGAYTTDTCIKQKIWILDYLLRTLEQIYTWLYIKGSSYPEEEINNLWKTLLLAEFHDVLSGTITYEVHKDICTKLSRSITKAKEMINEGLRKLVNDLEGIIIYNPTQWRRSEIIEINNKHVKVDVPGHGYIIIPINNISKNNKEKEKESKLIVKKDKEYILVENKFYKIRINMNGLITSIYDKHSSHELLRKPSALIKIYEDLPSEWDAWNIDKHSLEHFKELLANKVYVHRIDPYRAIIRAEYTYRNSKLFMDMIIYGDHRRIDFKINAFWRDKWRLVKIWFYPDINSTRSIRDTQFGVYERPTHTNTSWEKARFEEPMLSWASLEDGERGFAIISPYKHGVSIRFNEIGLSLIKSPVLPNPFSDTGSISVEFSILPYNGSWNTSKIHVEAKKIRDPLYVYVNNNGRNSYRKLEESLIEIEPENIIVESIKKSIEGDNIVLRIYESENKHGMLKIKTRFAISRAWRTNILEDKIREIPVVNNEIKYDLKPFELVSIMIQPASK</sequence>
<dbReference type="EMBL" id="CP000575">
    <property type="protein sequence ID" value="ABN69128.1"/>
    <property type="molecule type" value="Genomic_DNA"/>
</dbReference>
<dbReference type="Pfam" id="PF17677">
    <property type="entry name" value="Glyco_hydro38C2"/>
    <property type="match status" value="1"/>
</dbReference>
<dbReference type="SUPFAM" id="SSF88713">
    <property type="entry name" value="Glycoside hydrolase/deacetylase"/>
    <property type="match status" value="1"/>
</dbReference>
<dbReference type="InterPro" id="IPR027291">
    <property type="entry name" value="Glyco_hydro_38_N_sf"/>
</dbReference>
<reference evidence="7" key="1">
    <citation type="journal article" date="2009" name="BMC Genomics">
        <title>The complete genome sequence of Staphylothermus marinus reveals differences in sulfur metabolism among heterotrophic Crenarchaeota.</title>
        <authorList>
            <person name="Anderson I.J."/>
            <person name="Dharmarajan L."/>
            <person name="Rodriguez J."/>
            <person name="Hooper S."/>
            <person name="Porat I."/>
            <person name="Ulrich L.E."/>
            <person name="Elkins J.G."/>
            <person name="Mavromatis K."/>
            <person name="Sun H."/>
            <person name="Land M."/>
            <person name="Lapidus A."/>
            <person name="Lucas S."/>
            <person name="Barry K."/>
            <person name="Huber H."/>
            <person name="Zhulin I.B."/>
            <person name="Whitman W.B."/>
            <person name="Mukhopadhyay B."/>
            <person name="Woese C."/>
            <person name="Bristow J."/>
            <person name="Kyrpides N."/>
        </authorList>
    </citation>
    <scope>NUCLEOTIDE SEQUENCE [LARGE SCALE GENOMIC DNA]</scope>
    <source>
        <strain evidence="7">ATCC 43588 / DSM 3639 / JCM 9404 / F1</strain>
    </source>
</reference>
<dbReference type="HOGENOM" id="CLU_003442_1_0_2"/>
<keyword evidence="7" id="KW-1185">Reference proteome</keyword>
<keyword evidence="4" id="KW-0326">Glycosidase</keyword>
<dbReference type="SUPFAM" id="SSF88688">
    <property type="entry name" value="Families 57/38 glycoside transferase middle domain"/>
    <property type="match status" value="1"/>
</dbReference>
<dbReference type="Proteomes" id="UP000000254">
    <property type="component" value="Chromosome"/>
</dbReference>
<dbReference type="InterPro" id="IPR041147">
    <property type="entry name" value="GH38_C"/>
</dbReference>
<dbReference type="Gene3D" id="2.60.40.2220">
    <property type="match status" value="1"/>
</dbReference>
<dbReference type="Gene3D" id="2.70.98.30">
    <property type="entry name" value="Golgi alpha-mannosidase II, domain 4"/>
    <property type="match status" value="1"/>
</dbReference>
<dbReference type="InterPro" id="IPR015341">
    <property type="entry name" value="Glyco_hydro_38_cen"/>
</dbReference>